<comment type="caution">
    <text evidence="3">The sequence shown here is derived from an EMBL/GenBank/DDBJ whole genome shotgun (WGS) entry which is preliminary data.</text>
</comment>
<dbReference type="AlphaFoldDB" id="A0A1F5JAT7"/>
<evidence type="ECO:0000256" key="1">
    <source>
        <dbReference type="SAM" id="MobiDB-lite"/>
    </source>
</evidence>
<gene>
    <name evidence="3" type="ORF">A3C26_01815</name>
</gene>
<keyword evidence="2" id="KW-0812">Transmembrane</keyword>
<keyword evidence="2" id="KW-1133">Transmembrane helix</keyword>
<accession>A0A1F5JAT7</accession>
<proteinExistence type="predicted"/>
<feature type="region of interest" description="Disordered" evidence="1">
    <location>
        <begin position="187"/>
        <end position="207"/>
    </location>
</feature>
<reference evidence="3 4" key="1">
    <citation type="journal article" date="2016" name="Nat. Commun.">
        <title>Thousands of microbial genomes shed light on interconnected biogeochemical processes in an aquifer system.</title>
        <authorList>
            <person name="Anantharaman K."/>
            <person name="Brown C.T."/>
            <person name="Hug L.A."/>
            <person name="Sharon I."/>
            <person name="Castelle C.J."/>
            <person name="Probst A.J."/>
            <person name="Thomas B.C."/>
            <person name="Singh A."/>
            <person name="Wilkins M.J."/>
            <person name="Karaoz U."/>
            <person name="Brodie E.L."/>
            <person name="Williams K.H."/>
            <person name="Hubbard S.S."/>
            <person name="Banfield J.F."/>
        </authorList>
    </citation>
    <scope>NUCLEOTIDE SEQUENCE [LARGE SCALE GENOMIC DNA]</scope>
</reference>
<evidence type="ECO:0000313" key="3">
    <source>
        <dbReference type="EMBL" id="OGE25679.1"/>
    </source>
</evidence>
<name>A0A1F5JAT7_9BACT</name>
<sequence>MLYSKLMDKKTAILTGLVLALIAGVVFIIYRPQQNPLITGSINQSDSKIVPSEILKTYNDPSGFTFDYPDNLSLTKNETENPSFYADIRLSSKDVDGNLALKISDTTFSSLDDWLEVNKGNSKNTPKEVKLGNLKAMEIKTEDRLLLGALDSRVLFTIEMPKIEEDFWNKVYSKVLADFTFVAPTAEDSQTSGDQSDVAFEGEEVVE</sequence>
<protein>
    <submittedName>
        <fullName evidence="3">Uncharacterized protein</fullName>
    </submittedName>
</protein>
<organism evidence="3 4">
    <name type="scientific">Candidatus Daviesbacteria bacterium RIFCSPHIGHO2_02_FULL_39_12</name>
    <dbReference type="NCBI Taxonomy" id="1797770"/>
    <lineage>
        <taxon>Bacteria</taxon>
        <taxon>Candidatus Daviesiibacteriota</taxon>
    </lineage>
</organism>
<keyword evidence="2" id="KW-0472">Membrane</keyword>
<dbReference type="EMBL" id="MFCX01000022">
    <property type="protein sequence ID" value="OGE25679.1"/>
    <property type="molecule type" value="Genomic_DNA"/>
</dbReference>
<evidence type="ECO:0000313" key="4">
    <source>
        <dbReference type="Proteomes" id="UP000177042"/>
    </source>
</evidence>
<evidence type="ECO:0000256" key="2">
    <source>
        <dbReference type="SAM" id="Phobius"/>
    </source>
</evidence>
<feature type="transmembrane region" description="Helical" evidence="2">
    <location>
        <begin position="12"/>
        <end position="30"/>
    </location>
</feature>
<dbReference type="Proteomes" id="UP000177042">
    <property type="component" value="Unassembled WGS sequence"/>
</dbReference>